<accession>A0AAV1VS56</accession>
<dbReference type="Proteomes" id="UP001497480">
    <property type="component" value="Unassembled WGS sequence"/>
</dbReference>
<evidence type="ECO:0008006" key="4">
    <source>
        <dbReference type="Google" id="ProtNLM"/>
    </source>
</evidence>
<name>A0AAV1VS56_LUPLU</name>
<protein>
    <recommendedName>
        <fullName evidence="4">DUF4283 domain-containing protein</fullName>
    </recommendedName>
</protein>
<feature type="region of interest" description="Disordered" evidence="1">
    <location>
        <begin position="214"/>
        <end position="233"/>
    </location>
</feature>
<keyword evidence="3" id="KW-1185">Reference proteome</keyword>
<dbReference type="PANTHER" id="PTHR34427:SF5">
    <property type="entry name" value="DUF4283 DOMAIN-CONTAINING PROTEIN"/>
    <property type="match status" value="1"/>
</dbReference>
<proteinExistence type="predicted"/>
<reference evidence="2 3" key="1">
    <citation type="submission" date="2024-03" db="EMBL/GenBank/DDBJ databases">
        <authorList>
            <person name="Martinez-Hernandez J."/>
        </authorList>
    </citation>
    <scope>NUCLEOTIDE SEQUENCE [LARGE SCALE GENOMIC DNA]</scope>
</reference>
<dbReference type="AlphaFoldDB" id="A0AAV1VS56"/>
<dbReference type="PANTHER" id="PTHR34427">
    <property type="entry name" value="DUF4283 DOMAIN PROTEIN"/>
    <property type="match status" value="1"/>
</dbReference>
<evidence type="ECO:0000313" key="3">
    <source>
        <dbReference type="Proteomes" id="UP001497480"/>
    </source>
</evidence>
<organism evidence="2 3">
    <name type="scientific">Lupinus luteus</name>
    <name type="common">European yellow lupine</name>
    <dbReference type="NCBI Taxonomy" id="3873"/>
    <lineage>
        <taxon>Eukaryota</taxon>
        <taxon>Viridiplantae</taxon>
        <taxon>Streptophyta</taxon>
        <taxon>Embryophyta</taxon>
        <taxon>Tracheophyta</taxon>
        <taxon>Spermatophyta</taxon>
        <taxon>Magnoliopsida</taxon>
        <taxon>eudicotyledons</taxon>
        <taxon>Gunneridae</taxon>
        <taxon>Pentapetalae</taxon>
        <taxon>rosids</taxon>
        <taxon>fabids</taxon>
        <taxon>Fabales</taxon>
        <taxon>Fabaceae</taxon>
        <taxon>Papilionoideae</taxon>
        <taxon>50 kb inversion clade</taxon>
        <taxon>genistoids sensu lato</taxon>
        <taxon>core genistoids</taxon>
        <taxon>Genisteae</taxon>
        <taxon>Lupinus</taxon>
    </lineage>
</organism>
<evidence type="ECO:0000313" key="2">
    <source>
        <dbReference type="EMBL" id="CAL0299729.1"/>
    </source>
</evidence>
<comment type="caution">
    <text evidence="2">The sequence shown here is derived from an EMBL/GenBank/DDBJ whole genome shotgun (WGS) entry which is preliminary data.</text>
</comment>
<dbReference type="EMBL" id="CAXHTB010000001">
    <property type="protein sequence ID" value="CAL0299729.1"/>
    <property type="molecule type" value="Genomic_DNA"/>
</dbReference>
<gene>
    <name evidence="2" type="ORF">LLUT_LOCUS789</name>
</gene>
<sequence>MEPLLFKGVVDMEVSRKNLMVGEVRTWEDALSIKKTFVYEGIVSVNPIPMGGNHILIKGEPEVDCSQIINMDLDCCRAIFHSISPWSPSSKAVQKTVWVKCWGVPILAWSVDFFQFLASSFGVFLKVDDATLNMERVDFGHVLLTTSVLSFINKIQKVVVGGREFDIALVEEDSPTFPNNVDRRGSWLEEGSDFVDSEDGEWWPEDGEVNEVVSFSVEEEEEDASMDKTRSRG</sequence>
<evidence type="ECO:0000256" key="1">
    <source>
        <dbReference type="SAM" id="MobiDB-lite"/>
    </source>
</evidence>